<accession>A0ABM6M7U2</accession>
<sequence>MLTRGDDYPLHQTAEPIAYAGTDRNFYDRYFFNGYNPDGTGFFALAFGVYPHLDIADASFSFIRNGLQHALHASRELAMERMDMAVGPIRIEVIEPLRVLRILVDGEGIRADITFTGRAFPIEEPRFTFRNGPRTFMDYTRMTQNGHYSGWIEIDGERVELAPGCAGTRDRSWGVRPIGAPDAQPHSGSSQPAFFWQWTPINLPSRSLFFHLNAHRSGSAWNTRAVVAPDGAGHDGFDETPSALLETQIEPGTRWPAGGTLTIQTDTGPLAVTFEPVQRFQMRGLGYTCPKWGHGRHHGPLVVERDVIDLAAIDPMAPTMENLHVQILCRVTTSEGEQGLGTFEQLVLGPYEPWGLTGYVDSPVSRSKD</sequence>
<organism evidence="1 2">
    <name type="scientific">Blastomonas fulva</name>
    <dbReference type="NCBI Taxonomy" id="1550728"/>
    <lineage>
        <taxon>Bacteria</taxon>
        <taxon>Pseudomonadati</taxon>
        <taxon>Pseudomonadota</taxon>
        <taxon>Alphaproteobacteria</taxon>
        <taxon>Sphingomonadales</taxon>
        <taxon>Sphingomonadaceae</taxon>
        <taxon>Blastomonas</taxon>
    </lineage>
</organism>
<dbReference type="EMBL" id="CP020083">
    <property type="protein sequence ID" value="ASR52034.1"/>
    <property type="molecule type" value="Genomic_DNA"/>
</dbReference>
<evidence type="ECO:0000313" key="2">
    <source>
        <dbReference type="Proteomes" id="UP000258016"/>
    </source>
</evidence>
<name>A0ABM6M7U2_9SPHN</name>
<keyword evidence="2" id="KW-1185">Reference proteome</keyword>
<evidence type="ECO:0000313" key="1">
    <source>
        <dbReference type="EMBL" id="ASR52034.1"/>
    </source>
</evidence>
<dbReference type="SUPFAM" id="SSF159245">
    <property type="entry name" value="AttH-like"/>
    <property type="match status" value="1"/>
</dbReference>
<dbReference type="GeneID" id="303486232"/>
<dbReference type="RefSeq" id="WP_117352464.1">
    <property type="nucleotide sequence ID" value="NZ_CP020083.1"/>
</dbReference>
<proteinExistence type="predicted"/>
<evidence type="ECO:0008006" key="3">
    <source>
        <dbReference type="Google" id="ProtNLM"/>
    </source>
</evidence>
<dbReference type="Proteomes" id="UP000258016">
    <property type="component" value="Chromosome"/>
</dbReference>
<protein>
    <recommendedName>
        <fullName evidence="3">Carotenoid 1,2-hydratase</fullName>
    </recommendedName>
</protein>
<gene>
    <name evidence="1" type="ORF">B5J99_11685</name>
</gene>
<reference evidence="1 2" key="1">
    <citation type="submission" date="2017-03" db="EMBL/GenBank/DDBJ databases">
        <title>Complete genome sequence of Blastomonas fulva degrading microcsystin LR.</title>
        <authorList>
            <person name="Lee H.-g."/>
            <person name="Jin L."/>
            <person name="oh H.-M."/>
        </authorList>
    </citation>
    <scope>NUCLEOTIDE SEQUENCE [LARGE SCALE GENOMIC DNA]</scope>
    <source>
        <strain evidence="1 2">T2</strain>
    </source>
</reference>